<organism evidence="1 2">
    <name type="scientific">Araneus ventricosus</name>
    <name type="common">Orbweaver spider</name>
    <name type="synonym">Epeira ventricosa</name>
    <dbReference type="NCBI Taxonomy" id="182803"/>
    <lineage>
        <taxon>Eukaryota</taxon>
        <taxon>Metazoa</taxon>
        <taxon>Ecdysozoa</taxon>
        <taxon>Arthropoda</taxon>
        <taxon>Chelicerata</taxon>
        <taxon>Arachnida</taxon>
        <taxon>Araneae</taxon>
        <taxon>Araneomorphae</taxon>
        <taxon>Entelegynae</taxon>
        <taxon>Araneoidea</taxon>
        <taxon>Araneidae</taxon>
        <taxon>Araneus</taxon>
    </lineage>
</organism>
<sequence>MTLADTGCVFRMSNTLLVGCFSYTGWPTGHCVFGMSNTLLVGCVAYMGWSTGHCVFAMSNTLLVGCMFYTGWSTGHCMFGMSNTLLGGCKEVCGNINRSYIQCSIEQATVESPAQQIICTFEQI</sequence>
<gene>
    <name evidence="1" type="ORF">AVEN_27588_1</name>
</gene>
<proteinExistence type="predicted"/>
<name>A0A4Y2WP30_ARAVE</name>
<evidence type="ECO:0000313" key="1">
    <source>
        <dbReference type="EMBL" id="GBO39265.1"/>
    </source>
</evidence>
<accession>A0A4Y2WP30</accession>
<protein>
    <submittedName>
        <fullName evidence="1">Uncharacterized protein</fullName>
    </submittedName>
</protein>
<comment type="caution">
    <text evidence="1">The sequence shown here is derived from an EMBL/GenBank/DDBJ whole genome shotgun (WGS) entry which is preliminary data.</text>
</comment>
<dbReference type="Proteomes" id="UP000499080">
    <property type="component" value="Unassembled WGS sequence"/>
</dbReference>
<dbReference type="AlphaFoldDB" id="A0A4Y2WP30"/>
<reference evidence="1 2" key="1">
    <citation type="journal article" date="2019" name="Sci. Rep.">
        <title>Orb-weaving spider Araneus ventricosus genome elucidates the spidroin gene catalogue.</title>
        <authorList>
            <person name="Kono N."/>
            <person name="Nakamura H."/>
            <person name="Ohtoshi R."/>
            <person name="Moran D.A.P."/>
            <person name="Shinohara A."/>
            <person name="Yoshida Y."/>
            <person name="Fujiwara M."/>
            <person name="Mori M."/>
            <person name="Tomita M."/>
            <person name="Arakawa K."/>
        </authorList>
    </citation>
    <scope>NUCLEOTIDE SEQUENCE [LARGE SCALE GENOMIC DNA]</scope>
</reference>
<dbReference type="EMBL" id="BGPR01064241">
    <property type="protein sequence ID" value="GBO39265.1"/>
    <property type="molecule type" value="Genomic_DNA"/>
</dbReference>
<evidence type="ECO:0000313" key="2">
    <source>
        <dbReference type="Proteomes" id="UP000499080"/>
    </source>
</evidence>
<keyword evidence="2" id="KW-1185">Reference proteome</keyword>